<reference evidence="2" key="1">
    <citation type="submission" date="2016-10" db="EMBL/GenBank/DDBJ databases">
        <authorList>
            <person name="Varghese N."/>
            <person name="Submissions S."/>
        </authorList>
    </citation>
    <scope>NUCLEOTIDE SEQUENCE [LARGE SCALE GENOMIC DNA]</scope>
    <source>
        <strain evidence="2">LMG 26416</strain>
    </source>
</reference>
<dbReference type="EMBL" id="FOAJ01000018">
    <property type="protein sequence ID" value="SEL93951.1"/>
    <property type="molecule type" value="Genomic_DNA"/>
</dbReference>
<dbReference type="Proteomes" id="UP000199120">
    <property type="component" value="Unassembled WGS sequence"/>
</dbReference>
<dbReference type="OrthoDB" id="9775333at2"/>
<name>A0A1H7UAG8_9BURK</name>
<dbReference type="RefSeq" id="WP_090545298.1">
    <property type="nucleotide sequence ID" value="NZ_FNSR01000001.1"/>
</dbReference>
<evidence type="ECO:0000313" key="1">
    <source>
        <dbReference type="EMBL" id="SEL93951.1"/>
    </source>
</evidence>
<dbReference type="PANTHER" id="PTHR35566">
    <property type="entry name" value="BLR3599 PROTEIN"/>
    <property type="match status" value="1"/>
</dbReference>
<protein>
    <submittedName>
        <fullName evidence="1">Type VI secretion system protein ImpJ</fullName>
    </submittedName>
</protein>
<dbReference type="InterPro" id="IPR010263">
    <property type="entry name" value="T6SS_TssK"/>
</dbReference>
<dbReference type="STRING" id="416943.SAMN05445871_2519"/>
<proteinExistence type="predicted"/>
<evidence type="ECO:0000313" key="2">
    <source>
        <dbReference type="Proteomes" id="UP000199120"/>
    </source>
</evidence>
<dbReference type="Pfam" id="PF05936">
    <property type="entry name" value="T6SS_VasE"/>
    <property type="match status" value="1"/>
</dbReference>
<dbReference type="NCBIfam" id="TIGR03353">
    <property type="entry name" value="VI_chp_4"/>
    <property type="match status" value="1"/>
</dbReference>
<dbReference type="AlphaFoldDB" id="A0A1H7UAG8"/>
<sequence>MEEGKGIYWHQGMFMQPQHFQLAERCEQFRVKPVFDAGLPHFWGVGALEITDAAVANRTFEVRGATLIFPDRSYIEYPGNAVIAPRTFDPASIESDRPVTVYLGLKKANDPGRQVELCSDSAQAGGVATRYASVGAPVDVPDLYSDGPSAPVHTLLHVVRIFFENETANLGSYDLIPIAQLVRDGDAIRLSDSFVPPCYTLAGSETLMRTVRDLRDDLAGRVRQLQELKSPREIQKADADPGYSVFLLALRSLTRACPYLFHMTETPHVHPWLVYGALRQLIGELSVFSERIDMFGETQDGTPGLPAYSHVALQNCFARARALIAGLLNEITVGPEFLAALTGRDGVYMGELPRSFFDRRNRFYLVVRSDQDPNALVDGLLRDARLASDEDMPGLVAHALPGLELIHLSVAPQGLPRRAGSCYFRIEQMSDLWDKVEREGGIALQWLDAPDDLRAEIVILRR</sequence>
<accession>A0A1H7UAG8</accession>
<organism evidence="1 2">
    <name type="scientific">Paraburkholderia caballeronis</name>
    <dbReference type="NCBI Taxonomy" id="416943"/>
    <lineage>
        <taxon>Bacteria</taxon>
        <taxon>Pseudomonadati</taxon>
        <taxon>Pseudomonadota</taxon>
        <taxon>Betaproteobacteria</taxon>
        <taxon>Burkholderiales</taxon>
        <taxon>Burkholderiaceae</taxon>
        <taxon>Paraburkholderia</taxon>
    </lineage>
</organism>
<keyword evidence="2" id="KW-1185">Reference proteome</keyword>
<dbReference type="PANTHER" id="PTHR35566:SF1">
    <property type="entry name" value="TYPE VI SECRETION SYSTEM BASEPLATE COMPONENT TSSK1"/>
    <property type="match status" value="1"/>
</dbReference>
<gene>
    <name evidence="1" type="ORF">SAMN05192542_11872</name>
</gene>